<dbReference type="PANTHER" id="PTHR43246">
    <property type="entry name" value="PEPTIDYL-PROLYL CIS-TRANS ISOMERASE CYP38, CHLOROPLASTIC"/>
    <property type="match status" value="1"/>
</dbReference>
<keyword evidence="2 4" id="KW-0697">Rotamase</keyword>
<dbReference type="Proteomes" id="UP000287198">
    <property type="component" value="Unassembled WGS sequence"/>
</dbReference>
<dbReference type="Pfam" id="PF00160">
    <property type="entry name" value="Pro_isomerase"/>
    <property type="match status" value="1"/>
</dbReference>
<dbReference type="PRINTS" id="PR00153">
    <property type="entry name" value="CSAPPISMRASE"/>
</dbReference>
<dbReference type="RefSeq" id="WP_126761333.1">
    <property type="nucleotide sequence ID" value="NZ_JBHLTZ010000004.1"/>
</dbReference>
<evidence type="ECO:0000313" key="7">
    <source>
        <dbReference type="Proteomes" id="UP000287198"/>
    </source>
</evidence>
<dbReference type="AlphaFoldDB" id="A0A432XZP0"/>
<feature type="signal peptide" evidence="4">
    <location>
        <begin position="1"/>
        <end position="23"/>
    </location>
</feature>
<dbReference type="PROSITE" id="PS50072">
    <property type="entry name" value="CSA_PPIASE_2"/>
    <property type="match status" value="1"/>
</dbReference>
<dbReference type="EC" id="5.2.1.8" evidence="4"/>
<feature type="chain" id="PRO_5018810816" description="Peptidyl-prolyl cis-trans isomerase" evidence="4">
    <location>
        <begin position="24"/>
        <end position="198"/>
    </location>
</feature>
<dbReference type="EMBL" id="PIPW01000001">
    <property type="protein sequence ID" value="RUO54180.1"/>
    <property type="molecule type" value="Genomic_DNA"/>
</dbReference>
<sequence>MKSFVRRVFIGFFITLSTLSVSAQEIQPDNPFPRVKLVTSHGDIVVELNRHRAPLTVENFLKYVDIGSYDNTIFHRIVPGFVVQGGGYDKELNSKTVGAKIPNESGNGLKNKYGTIAMARENDPHTATRQFFFNLKDNPSLDPVDDWGYAVFGVISSGYETLDKLAEVESLPFHAETGWRDFPSEPPVLIRAEILPQQ</sequence>
<comment type="catalytic activity">
    <reaction evidence="4">
        <text>[protein]-peptidylproline (omega=180) = [protein]-peptidylproline (omega=0)</text>
        <dbReference type="Rhea" id="RHEA:16237"/>
        <dbReference type="Rhea" id="RHEA-COMP:10747"/>
        <dbReference type="Rhea" id="RHEA-COMP:10748"/>
        <dbReference type="ChEBI" id="CHEBI:83833"/>
        <dbReference type="ChEBI" id="CHEBI:83834"/>
        <dbReference type="EC" id="5.2.1.8"/>
    </reaction>
</comment>
<comment type="function">
    <text evidence="4">PPIases accelerate the folding of proteins. It catalyzes the cis-trans isomerization of proline imidic peptide bonds in oligopeptides.</text>
</comment>
<evidence type="ECO:0000256" key="2">
    <source>
        <dbReference type="ARBA" id="ARBA00023110"/>
    </source>
</evidence>
<keyword evidence="7" id="KW-1185">Reference proteome</keyword>
<dbReference type="Gene3D" id="2.40.100.10">
    <property type="entry name" value="Cyclophilin-like"/>
    <property type="match status" value="1"/>
</dbReference>
<dbReference type="InterPro" id="IPR020892">
    <property type="entry name" value="Cyclophilin-type_PPIase_CS"/>
</dbReference>
<evidence type="ECO:0000256" key="1">
    <source>
        <dbReference type="ARBA" id="ARBA00007365"/>
    </source>
</evidence>
<dbReference type="PROSITE" id="PS00170">
    <property type="entry name" value="CSA_PPIASE_1"/>
    <property type="match status" value="1"/>
</dbReference>
<feature type="domain" description="PPIase cyclophilin-type" evidence="5">
    <location>
        <begin position="42"/>
        <end position="194"/>
    </location>
</feature>
<dbReference type="InterPro" id="IPR029000">
    <property type="entry name" value="Cyclophilin-like_dom_sf"/>
</dbReference>
<comment type="caution">
    <text evidence="6">The sequence shown here is derived from an EMBL/GenBank/DDBJ whole genome shotgun (WGS) entry which is preliminary data.</text>
</comment>
<dbReference type="InterPro" id="IPR002130">
    <property type="entry name" value="Cyclophilin-type_PPIase_dom"/>
</dbReference>
<evidence type="ECO:0000259" key="5">
    <source>
        <dbReference type="PROSITE" id="PS50072"/>
    </source>
</evidence>
<dbReference type="GO" id="GO:0003755">
    <property type="term" value="F:peptidyl-prolyl cis-trans isomerase activity"/>
    <property type="evidence" value="ECO:0007669"/>
    <property type="project" value="UniProtKB-UniRule"/>
</dbReference>
<organism evidence="6 7">
    <name type="scientific">Pseudidiomarina halophila</name>
    <dbReference type="NCBI Taxonomy" id="1449799"/>
    <lineage>
        <taxon>Bacteria</taxon>
        <taxon>Pseudomonadati</taxon>
        <taxon>Pseudomonadota</taxon>
        <taxon>Gammaproteobacteria</taxon>
        <taxon>Alteromonadales</taxon>
        <taxon>Idiomarinaceae</taxon>
        <taxon>Pseudidiomarina</taxon>
    </lineage>
</organism>
<evidence type="ECO:0000256" key="3">
    <source>
        <dbReference type="ARBA" id="ARBA00023235"/>
    </source>
</evidence>
<comment type="similarity">
    <text evidence="1 4">Belongs to the cyclophilin-type PPIase family.</text>
</comment>
<reference evidence="7" key="1">
    <citation type="journal article" date="2018" name="Front. Microbiol.">
        <title>Genome-Based Analysis Reveals the Taxonomy and Diversity of the Family Idiomarinaceae.</title>
        <authorList>
            <person name="Liu Y."/>
            <person name="Lai Q."/>
            <person name="Shao Z."/>
        </authorList>
    </citation>
    <scope>NUCLEOTIDE SEQUENCE [LARGE SCALE GENOMIC DNA]</scope>
    <source>
        <strain evidence="7">BH195</strain>
    </source>
</reference>
<name>A0A432XZP0_9GAMM</name>
<dbReference type="InterPro" id="IPR044665">
    <property type="entry name" value="E_coli_cyclophilin_A-like"/>
</dbReference>
<proteinExistence type="inferred from homology"/>
<protein>
    <recommendedName>
        <fullName evidence="4">Peptidyl-prolyl cis-trans isomerase</fullName>
        <shortName evidence="4">PPIase</shortName>
        <ecNumber evidence="4">5.2.1.8</ecNumber>
    </recommendedName>
</protein>
<dbReference type="OrthoDB" id="9807797at2"/>
<dbReference type="GO" id="GO:0006457">
    <property type="term" value="P:protein folding"/>
    <property type="evidence" value="ECO:0007669"/>
    <property type="project" value="InterPro"/>
</dbReference>
<accession>A0A432XZP0</accession>
<gene>
    <name evidence="6" type="ORF">CWI69_01790</name>
</gene>
<dbReference type="SUPFAM" id="SSF50891">
    <property type="entry name" value="Cyclophilin-like"/>
    <property type="match status" value="1"/>
</dbReference>
<keyword evidence="4" id="KW-0732">Signal</keyword>
<keyword evidence="3 4" id="KW-0413">Isomerase</keyword>
<evidence type="ECO:0000256" key="4">
    <source>
        <dbReference type="RuleBase" id="RU363019"/>
    </source>
</evidence>
<evidence type="ECO:0000313" key="6">
    <source>
        <dbReference type="EMBL" id="RUO54180.1"/>
    </source>
</evidence>